<dbReference type="RefSeq" id="WP_194509566.1">
    <property type="nucleotide sequence ID" value="NZ_JADILU010000008.1"/>
</dbReference>
<evidence type="ECO:0000256" key="1">
    <source>
        <dbReference type="SAM" id="SignalP"/>
    </source>
</evidence>
<accession>A0ABW5ZRA0</accession>
<feature type="chain" id="PRO_5046873834" description="LTXXQ motif family protein" evidence="1">
    <location>
        <begin position="23"/>
        <end position="123"/>
    </location>
</feature>
<sequence length="123" mass="14061">MKKLLILSVACFLFAGSQLSFAQTKTKTPVVSSSATIQNSPKEKTMQIVNMLERTNKLNEGQKKDVYQIYYSLERKMKGVDAIKDASEKNAKRAKMQEYINSKLKDVLNEEQYDIYLKNTVAK</sequence>
<dbReference type="EMBL" id="JBHUOS010000007">
    <property type="protein sequence ID" value="MFD2915540.1"/>
    <property type="molecule type" value="Genomic_DNA"/>
</dbReference>
<comment type="caution">
    <text evidence="2">The sequence shown here is derived from an EMBL/GenBank/DDBJ whole genome shotgun (WGS) entry which is preliminary data.</text>
</comment>
<evidence type="ECO:0008006" key="4">
    <source>
        <dbReference type="Google" id="ProtNLM"/>
    </source>
</evidence>
<protein>
    <recommendedName>
        <fullName evidence="4">LTXXQ motif family protein</fullName>
    </recommendedName>
</protein>
<proteinExistence type="predicted"/>
<dbReference type="Proteomes" id="UP001597548">
    <property type="component" value="Unassembled WGS sequence"/>
</dbReference>
<evidence type="ECO:0000313" key="3">
    <source>
        <dbReference type="Proteomes" id="UP001597548"/>
    </source>
</evidence>
<keyword evidence="1" id="KW-0732">Signal</keyword>
<keyword evidence="3" id="KW-1185">Reference proteome</keyword>
<organism evidence="2 3">
    <name type="scientific">Psychroserpens luteus</name>
    <dbReference type="NCBI Taxonomy" id="1434066"/>
    <lineage>
        <taxon>Bacteria</taxon>
        <taxon>Pseudomonadati</taxon>
        <taxon>Bacteroidota</taxon>
        <taxon>Flavobacteriia</taxon>
        <taxon>Flavobacteriales</taxon>
        <taxon>Flavobacteriaceae</taxon>
        <taxon>Psychroserpens</taxon>
    </lineage>
</organism>
<name>A0ABW5ZRA0_9FLAO</name>
<feature type="signal peptide" evidence="1">
    <location>
        <begin position="1"/>
        <end position="22"/>
    </location>
</feature>
<evidence type="ECO:0000313" key="2">
    <source>
        <dbReference type="EMBL" id="MFD2915540.1"/>
    </source>
</evidence>
<reference evidence="3" key="1">
    <citation type="journal article" date="2019" name="Int. J. Syst. Evol. Microbiol.">
        <title>The Global Catalogue of Microorganisms (GCM) 10K type strain sequencing project: providing services to taxonomists for standard genome sequencing and annotation.</title>
        <authorList>
            <consortium name="The Broad Institute Genomics Platform"/>
            <consortium name="The Broad Institute Genome Sequencing Center for Infectious Disease"/>
            <person name="Wu L."/>
            <person name="Ma J."/>
        </authorList>
    </citation>
    <scope>NUCLEOTIDE SEQUENCE [LARGE SCALE GENOMIC DNA]</scope>
    <source>
        <strain evidence="3">KCTC 32514</strain>
    </source>
</reference>
<gene>
    <name evidence="2" type="ORF">ACFS29_07820</name>
</gene>